<dbReference type="EMBL" id="JABFTP020000042">
    <property type="protein sequence ID" value="KAL3270611.1"/>
    <property type="molecule type" value="Genomic_DNA"/>
</dbReference>
<protein>
    <submittedName>
        <fullName evidence="2">Uncharacterized protein</fullName>
    </submittedName>
</protein>
<evidence type="ECO:0000313" key="2">
    <source>
        <dbReference type="EMBL" id="KAL3270611.1"/>
    </source>
</evidence>
<dbReference type="AlphaFoldDB" id="A0ABD2MWW2"/>
<comment type="caution">
    <text evidence="2">The sequence shown here is derived from an EMBL/GenBank/DDBJ whole genome shotgun (WGS) entry which is preliminary data.</text>
</comment>
<proteinExistence type="predicted"/>
<accession>A0ABD2MWW2</accession>
<dbReference type="Proteomes" id="UP001516400">
    <property type="component" value="Unassembled WGS sequence"/>
</dbReference>
<feature type="region of interest" description="Disordered" evidence="1">
    <location>
        <begin position="1"/>
        <end position="23"/>
    </location>
</feature>
<reference evidence="2 3" key="1">
    <citation type="journal article" date="2021" name="BMC Biol.">
        <title>Horizontally acquired antibacterial genes associated with adaptive radiation of ladybird beetles.</title>
        <authorList>
            <person name="Li H.S."/>
            <person name="Tang X.F."/>
            <person name="Huang Y.H."/>
            <person name="Xu Z.Y."/>
            <person name="Chen M.L."/>
            <person name="Du X.Y."/>
            <person name="Qiu B.Y."/>
            <person name="Chen P.T."/>
            <person name="Zhang W."/>
            <person name="Slipinski A."/>
            <person name="Escalona H.E."/>
            <person name="Waterhouse R.M."/>
            <person name="Zwick A."/>
            <person name="Pang H."/>
        </authorList>
    </citation>
    <scope>NUCLEOTIDE SEQUENCE [LARGE SCALE GENOMIC DNA]</scope>
    <source>
        <strain evidence="2">SYSU2018</strain>
    </source>
</reference>
<sequence>MREFGMEITTPEEENHTSNLPNHRQVCPGNCQPLLTPISEESLRRRDTISKVAVHWNPQGVRKPGRLRTWRRTIDKEISENGKSLEEIKSLAQDRVR</sequence>
<organism evidence="2 3">
    <name type="scientific">Cryptolaemus montrouzieri</name>
    <dbReference type="NCBI Taxonomy" id="559131"/>
    <lineage>
        <taxon>Eukaryota</taxon>
        <taxon>Metazoa</taxon>
        <taxon>Ecdysozoa</taxon>
        <taxon>Arthropoda</taxon>
        <taxon>Hexapoda</taxon>
        <taxon>Insecta</taxon>
        <taxon>Pterygota</taxon>
        <taxon>Neoptera</taxon>
        <taxon>Endopterygota</taxon>
        <taxon>Coleoptera</taxon>
        <taxon>Polyphaga</taxon>
        <taxon>Cucujiformia</taxon>
        <taxon>Coccinelloidea</taxon>
        <taxon>Coccinellidae</taxon>
        <taxon>Scymninae</taxon>
        <taxon>Scymnini</taxon>
        <taxon>Cryptolaemus</taxon>
    </lineage>
</organism>
<evidence type="ECO:0000256" key="1">
    <source>
        <dbReference type="SAM" id="MobiDB-lite"/>
    </source>
</evidence>
<gene>
    <name evidence="2" type="ORF">HHI36_021145</name>
</gene>
<name>A0ABD2MWW2_9CUCU</name>
<evidence type="ECO:0000313" key="3">
    <source>
        <dbReference type="Proteomes" id="UP001516400"/>
    </source>
</evidence>
<keyword evidence="3" id="KW-1185">Reference proteome</keyword>